<comment type="caution">
    <text evidence="9">The sequence shown here is derived from an EMBL/GenBank/DDBJ whole genome shotgun (WGS) entry which is preliminary data.</text>
</comment>
<dbReference type="InterPro" id="IPR012340">
    <property type="entry name" value="NA-bd_OB-fold"/>
</dbReference>
<dbReference type="GO" id="GO:0006302">
    <property type="term" value="P:double-strand break repair"/>
    <property type="evidence" value="ECO:0007669"/>
    <property type="project" value="TreeGrafter"/>
</dbReference>
<dbReference type="OrthoDB" id="9797083at2"/>
<keyword evidence="3 7" id="KW-0227">DNA damage</keyword>
<keyword evidence="5 7" id="KW-0234">DNA repair</keyword>
<dbReference type="PANTHER" id="PTHR33991">
    <property type="entry name" value="DNA REPAIR PROTEIN RECO"/>
    <property type="match status" value="1"/>
</dbReference>
<dbReference type="PANTHER" id="PTHR33991:SF1">
    <property type="entry name" value="DNA REPAIR PROTEIN RECO"/>
    <property type="match status" value="1"/>
</dbReference>
<dbReference type="RefSeq" id="WP_130433182.1">
    <property type="nucleotide sequence ID" value="NZ_SGXF01000001.1"/>
</dbReference>
<dbReference type="InterPro" id="IPR042242">
    <property type="entry name" value="RecO_C"/>
</dbReference>
<dbReference type="InterPro" id="IPR003717">
    <property type="entry name" value="RecO"/>
</dbReference>
<organism evidence="9 10">
    <name type="scientific">Cuneatibacter caecimuris</name>
    <dbReference type="NCBI Taxonomy" id="1796618"/>
    <lineage>
        <taxon>Bacteria</taxon>
        <taxon>Bacillati</taxon>
        <taxon>Bacillota</taxon>
        <taxon>Clostridia</taxon>
        <taxon>Lachnospirales</taxon>
        <taxon>Lachnospiraceae</taxon>
        <taxon>Cuneatibacter</taxon>
    </lineage>
</organism>
<sequence>MSDAVVLTGMVLSAVAAGEYDRRLVLLTRERGKITAFARGARRQGSALLAASRPFAFGQFTVYEGRSAYTMQSAQIDHYFAEFGSDLEGMAYGCYFLELAGYFSRENVDGAQMLNLLYLSLKALQKPALPNPLVRRIYELRTLVVQGEYPETFQCPGCGKDLTEGQYIPERDAVFCRGCLNGKIIGHDLSPAGLYAMQYIIGAPLEKLYTFTLKEDVFQQVERAVQACLKRYVRQEFPSLTVLDAITT</sequence>
<evidence type="ECO:0000313" key="10">
    <source>
        <dbReference type="Proteomes" id="UP000292927"/>
    </source>
</evidence>
<evidence type="ECO:0000313" key="9">
    <source>
        <dbReference type="EMBL" id="RZT02636.1"/>
    </source>
</evidence>
<comment type="function">
    <text evidence="7">Involved in DNA repair and RecF pathway recombination.</text>
</comment>
<reference evidence="9 10" key="1">
    <citation type="submission" date="2019-02" db="EMBL/GenBank/DDBJ databases">
        <title>Genomic Encyclopedia of Type Strains, Phase IV (KMG-IV): sequencing the most valuable type-strain genomes for metagenomic binning, comparative biology and taxonomic classification.</title>
        <authorList>
            <person name="Goeker M."/>
        </authorList>
    </citation>
    <scope>NUCLEOTIDE SEQUENCE [LARGE SCALE GENOMIC DNA]</scope>
    <source>
        <strain evidence="9 10">DSM 29486</strain>
    </source>
</reference>
<dbReference type="Pfam" id="PF11967">
    <property type="entry name" value="RecO_N"/>
    <property type="match status" value="1"/>
</dbReference>
<comment type="similarity">
    <text evidence="1 7">Belongs to the RecO family.</text>
</comment>
<dbReference type="Pfam" id="PF02565">
    <property type="entry name" value="RecO_C"/>
    <property type="match status" value="1"/>
</dbReference>
<dbReference type="GO" id="GO:0043590">
    <property type="term" value="C:bacterial nucleoid"/>
    <property type="evidence" value="ECO:0007669"/>
    <property type="project" value="TreeGrafter"/>
</dbReference>
<accession>A0A4Q7PQP0</accession>
<dbReference type="EMBL" id="SGXF01000001">
    <property type="protein sequence ID" value="RZT02636.1"/>
    <property type="molecule type" value="Genomic_DNA"/>
</dbReference>
<evidence type="ECO:0000256" key="7">
    <source>
        <dbReference type="HAMAP-Rule" id="MF_00201"/>
    </source>
</evidence>
<proteinExistence type="inferred from homology"/>
<gene>
    <name evidence="7" type="primary">recO</name>
    <name evidence="9" type="ORF">EV209_0758</name>
</gene>
<evidence type="ECO:0000256" key="2">
    <source>
        <dbReference type="ARBA" id="ARBA00021310"/>
    </source>
</evidence>
<feature type="domain" description="DNA replication/recombination mediator RecO N-terminal" evidence="8">
    <location>
        <begin position="7"/>
        <end position="77"/>
    </location>
</feature>
<evidence type="ECO:0000259" key="8">
    <source>
        <dbReference type="Pfam" id="PF11967"/>
    </source>
</evidence>
<evidence type="ECO:0000256" key="1">
    <source>
        <dbReference type="ARBA" id="ARBA00007452"/>
    </source>
</evidence>
<dbReference type="GO" id="GO:0006310">
    <property type="term" value="P:DNA recombination"/>
    <property type="evidence" value="ECO:0007669"/>
    <property type="project" value="UniProtKB-UniRule"/>
</dbReference>
<dbReference type="Gene3D" id="1.20.1440.120">
    <property type="entry name" value="Recombination protein O, C-terminal domain"/>
    <property type="match status" value="1"/>
</dbReference>
<dbReference type="AlphaFoldDB" id="A0A4Q7PQP0"/>
<dbReference type="InterPro" id="IPR022572">
    <property type="entry name" value="DNA_rep/recomb_RecO_N"/>
</dbReference>
<dbReference type="InterPro" id="IPR037278">
    <property type="entry name" value="ARFGAP/RecO"/>
</dbReference>
<dbReference type="SUPFAM" id="SSF57863">
    <property type="entry name" value="ArfGap/RecO-like zinc finger"/>
    <property type="match status" value="1"/>
</dbReference>
<protein>
    <recommendedName>
        <fullName evidence="2 7">DNA repair protein RecO</fullName>
    </recommendedName>
    <alternativeName>
        <fullName evidence="6 7">Recombination protein O</fullName>
    </alternativeName>
</protein>
<evidence type="ECO:0000256" key="3">
    <source>
        <dbReference type="ARBA" id="ARBA00022763"/>
    </source>
</evidence>
<evidence type="ECO:0000256" key="5">
    <source>
        <dbReference type="ARBA" id="ARBA00023204"/>
    </source>
</evidence>
<evidence type="ECO:0000256" key="6">
    <source>
        <dbReference type="ARBA" id="ARBA00033409"/>
    </source>
</evidence>
<dbReference type="Gene3D" id="2.40.50.140">
    <property type="entry name" value="Nucleic acid-binding proteins"/>
    <property type="match status" value="1"/>
</dbReference>
<dbReference type="Proteomes" id="UP000292927">
    <property type="component" value="Unassembled WGS sequence"/>
</dbReference>
<name>A0A4Q7PQP0_9FIRM</name>
<keyword evidence="10" id="KW-1185">Reference proteome</keyword>
<dbReference type="SUPFAM" id="SSF50249">
    <property type="entry name" value="Nucleic acid-binding proteins"/>
    <property type="match status" value="1"/>
</dbReference>
<evidence type="ECO:0000256" key="4">
    <source>
        <dbReference type="ARBA" id="ARBA00023172"/>
    </source>
</evidence>
<dbReference type="HAMAP" id="MF_00201">
    <property type="entry name" value="RecO"/>
    <property type="match status" value="1"/>
</dbReference>
<keyword evidence="4 7" id="KW-0233">DNA recombination</keyword>
<dbReference type="NCBIfam" id="TIGR00613">
    <property type="entry name" value="reco"/>
    <property type="match status" value="1"/>
</dbReference>